<dbReference type="Proteomes" id="UP000269945">
    <property type="component" value="Unassembled WGS sequence"/>
</dbReference>
<comment type="caution">
    <text evidence="1">The sequence shown here is derived from an EMBL/GenBank/DDBJ whole genome shotgun (WGS) entry which is preliminary data.</text>
</comment>
<dbReference type="EMBL" id="CYRY02002619">
    <property type="protein sequence ID" value="VCW67349.1"/>
    <property type="molecule type" value="Genomic_DNA"/>
</dbReference>
<evidence type="ECO:0000313" key="1">
    <source>
        <dbReference type="EMBL" id="VCW67349.1"/>
    </source>
</evidence>
<evidence type="ECO:0000313" key="2">
    <source>
        <dbReference type="Proteomes" id="UP000269945"/>
    </source>
</evidence>
<sequence>MSPCSRKTSSDYPHSPEVLLMLNFHSSVIHKLARSCSASTLFRKACGSSSWKRCSW</sequence>
<keyword evidence="2" id="KW-1185">Reference proteome</keyword>
<dbReference type="AlphaFoldDB" id="A0A9X9PUS6"/>
<gene>
    <name evidence="1" type="ORF">BN2614_LOCUS1</name>
</gene>
<proteinExistence type="predicted"/>
<accession>A0A9X9PUS6</accession>
<protein>
    <submittedName>
        <fullName evidence="1">Uncharacterized protein</fullName>
    </submittedName>
</protein>
<feature type="non-terminal residue" evidence="1">
    <location>
        <position position="56"/>
    </location>
</feature>
<organism evidence="1 2">
    <name type="scientific">Gulo gulo</name>
    <name type="common">Wolverine</name>
    <name type="synonym">Gluton</name>
    <dbReference type="NCBI Taxonomy" id="48420"/>
    <lineage>
        <taxon>Eukaryota</taxon>
        <taxon>Metazoa</taxon>
        <taxon>Chordata</taxon>
        <taxon>Craniata</taxon>
        <taxon>Vertebrata</taxon>
        <taxon>Euteleostomi</taxon>
        <taxon>Mammalia</taxon>
        <taxon>Eutheria</taxon>
        <taxon>Laurasiatheria</taxon>
        <taxon>Carnivora</taxon>
        <taxon>Caniformia</taxon>
        <taxon>Musteloidea</taxon>
        <taxon>Mustelidae</taxon>
        <taxon>Guloninae</taxon>
        <taxon>Gulo</taxon>
    </lineage>
</organism>
<reference evidence="1 2" key="1">
    <citation type="submission" date="2018-10" db="EMBL/GenBank/DDBJ databases">
        <authorList>
            <person name="Ekblom R."/>
            <person name="Jareborg N."/>
        </authorList>
    </citation>
    <scope>NUCLEOTIDE SEQUENCE [LARGE SCALE GENOMIC DNA]</scope>
    <source>
        <tissue evidence="1">Muscle</tissue>
    </source>
</reference>
<name>A0A9X9PUS6_GULGU</name>